<dbReference type="Proteomes" id="UP000076925">
    <property type="component" value="Unassembled WGS sequence"/>
</dbReference>
<accession>A0A139WSN3</accession>
<dbReference type="GO" id="GO:0004518">
    <property type="term" value="F:nuclease activity"/>
    <property type="evidence" value="ECO:0007669"/>
    <property type="project" value="UniProtKB-KW"/>
</dbReference>
<dbReference type="SUPFAM" id="SSF88723">
    <property type="entry name" value="PIN domain-like"/>
    <property type="match status" value="1"/>
</dbReference>
<organism evidence="9 10">
    <name type="scientific">Scytonema hofmannii PCC 7110</name>
    <dbReference type="NCBI Taxonomy" id="128403"/>
    <lineage>
        <taxon>Bacteria</taxon>
        <taxon>Bacillati</taxon>
        <taxon>Cyanobacteriota</taxon>
        <taxon>Cyanophyceae</taxon>
        <taxon>Nostocales</taxon>
        <taxon>Scytonemataceae</taxon>
        <taxon>Scytonema</taxon>
    </lineage>
</organism>
<feature type="domain" description="PIN" evidence="8">
    <location>
        <begin position="2"/>
        <end position="130"/>
    </location>
</feature>
<evidence type="ECO:0000256" key="6">
    <source>
        <dbReference type="ARBA" id="ARBA00022842"/>
    </source>
</evidence>
<comment type="similarity">
    <text evidence="7">Belongs to the PINc/VapC protein family.</text>
</comment>
<name>A0A139WSN3_9CYAN</name>
<evidence type="ECO:0000256" key="3">
    <source>
        <dbReference type="ARBA" id="ARBA00022722"/>
    </source>
</evidence>
<dbReference type="InterPro" id="IPR002716">
    <property type="entry name" value="PIN_dom"/>
</dbReference>
<evidence type="ECO:0000313" key="10">
    <source>
        <dbReference type="Proteomes" id="UP000076925"/>
    </source>
</evidence>
<proteinExistence type="inferred from homology"/>
<protein>
    <submittedName>
        <fullName evidence="9">Twitching motility protein PilT</fullName>
    </submittedName>
</protein>
<evidence type="ECO:0000313" key="9">
    <source>
        <dbReference type="EMBL" id="KYC35441.1"/>
    </source>
</evidence>
<dbReference type="GO" id="GO:0046872">
    <property type="term" value="F:metal ion binding"/>
    <property type="evidence" value="ECO:0007669"/>
    <property type="project" value="UniProtKB-KW"/>
</dbReference>
<gene>
    <name evidence="9" type="ORF">WA1_06335</name>
</gene>
<dbReference type="Gene3D" id="3.40.50.1010">
    <property type="entry name" value="5'-nuclease"/>
    <property type="match status" value="1"/>
</dbReference>
<dbReference type="STRING" id="128403.WA1_06335"/>
<dbReference type="PANTHER" id="PTHR33653">
    <property type="entry name" value="RIBONUCLEASE VAPC2"/>
    <property type="match status" value="1"/>
</dbReference>
<dbReference type="CDD" id="cd09881">
    <property type="entry name" value="PIN_VapC4-5_FitB-like"/>
    <property type="match status" value="1"/>
</dbReference>
<dbReference type="GO" id="GO:0016787">
    <property type="term" value="F:hydrolase activity"/>
    <property type="evidence" value="ECO:0007669"/>
    <property type="project" value="UniProtKB-KW"/>
</dbReference>
<keyword evidence="4" id="KW-0479">Metal-binding</keyword>
<reference evidence="9 10" key="1">
    <citation type="journal article" date="2013" name="Genome Biol. Evol.">
        <title>Genomes of Stigonematalean cyanobacteria (subsection V) and the evolution of oxygenic photosynthesis from prokaryotes to plastids.</title>
        <authorList>
            <person name="Dagan T."/>
            <person name="Roettger M."/>
            <person name="Stucken K."/>
            <person name="Landan G."/>
            <person name="Koch R."/>
            <person name="Major P."/>
            <person name="Gould S.B."/>
            <person name="Goremykin V.V."/>
            <person name="Rippka R."/>
            <person name="Tandeau de Marsac N."/>
            <person name="Gugger M."/>
            <person name="Lockhart P.J."/>
            <person name="Allen J.F."/>
            <person name="Brune I."/>
            <person name="Maus I."/>
            <person name="Puhler A."/>
            <person name="Martin W.F."/>
        </authorList>
    </citation>
    <scope>NUCLEOTIDE SEQUENCE [LARGE SCALE GENOMIC DNA]</scope>
    <source>
        <strain evidence="9 10">PCC 7110</strain>
    </source>
</reference>
<evidence type="ECO:0000256" key="4">
    <source>
        <dbReference type="ARBA" id="ARBA00022723"/>
    </source>
</evidence>
<keyword evidence="5" id="KW-0378">Hydrolase</keyword>
<evidence type="ECO:0000256" key="2">
    <source>
        <dbReference type="ARBA" id="ARBA00022649"/>
    </source>
</evidence>
<comment type="caution">
    <text evidence="9">The sequence shown here is derived from an EMBL/GenBank/DDBJ whole genome shotgun (WGS) entry which is preliminary data.</text>
</comment>
<dbReference type="Pfam" id="PF01850">
    <property type="entry name" value="PIN"/>
    <property type="match status" value="1"/>
</dbReference>
<evidence type="ECO:0000259" key="8">
    <source>
        <dbReference type="Pfam" id="PF01850"/>
    </source>
</evidence>
<dbReference type="InterPro" id="IPR029060">
    <property type="entry name" value="PIN-like_dom_sf"/>
</dbReference>
<keyword evidence="2" id="KW-1277">Toxin-antitoxin system</keyword>
<keyword evidence="3" id="KW-0540">Nuclease</keyword>
<comment type="cofactor">
    <cofactor evidence="1">
        <name>Mg(2+)</name>
        <dbReference type="ChEBI" id="CHEBI:18420"/>
    </cofactor>
</comment>
<evidence type="ECO:0000256" key="7">
    <source>
        <dbReference type="ARBA" id="ARBA00038093"/>
    </source>
</evidence>
<dbReference type="RefSeq" id="WP_017749616.1">
    <property type="nucleotide sequence ID" value="NZ_KQ976354.1"/>
</dbReference>
<keyword evidence="6" id="KW-0460">Magnesium</keyword>
<keyword evidence="10" id="KW-1185">Reference proteome</keyword>
<evidence type="ECO:0000256" key="1">
    <source>
        <dbReference type="ARBA" id="ARBA00001946"/>
    </source>
</evidence>
<dbReference type="AlphaFoldDB" id="A0A139WSN3"/>
<dbReference type="EMBL" id="ANNX02000051">
    <property type="protein sequence ID" value="KYC35441.1"/>
    <property type="molecule type" value="Genomic_DNA"/>
</dbReference>
<sequence>MYLLDTDTITHLYAGNTNVIVRLNAVENSEVGITIITKAEMLRGRIEYLIKAETNESLLRAQELLFRTEELLAELLIVPISQSAADEFERLRAVSKLRKIGRADLLIASISLANKATLVTRNIRHFQQIPGLRIVNWVD</sequence>
<dbReference type="OrthoDB" id="9796690at2"/>
<evidence type="ECO:0000256" key="5">
    <source>
        <dbReference type="ARBA" id="ARBA00022801"/>
    </source>
</evidence>
<dbReference type="InterPro" id="IPR050556">
    <property type="entry name" value="Type_II_TA_system_RNase"/>
</dbReference>
<dbReference type="PANTHER" id="PTHR33653:SF1">
    <property type="entry name" value="RIBONUCLEASE VAPC2"/>
    <property type="match status" value="1"/>
</dbReference>